<dbReference type="EMBL" id="JBHSMU010000011">
    <property type="protein sequence ID" value="MFC5460476.1"/>
    <property type="molecule type" value="Genomic_DNA"/>
</dbReference>
<dbReference type="CDD" id="cd01598">
    <property type="entry name" value="PurB"/>
    <property type="match status" value="1"/>
</dbReference>
<keyword evidence="17" id="KW-1185">Reference proteome</keyword>
<dbReference type="Gene3D" id="1.10.40.30">
    <property type="entry name" value="Fumarase/aspartase (C-terminal domain)"/>
    <property type="match status" value="1"/>
</dbReference>
<protein>
    <recommendedName>
        <fullName evidence="5 12">Adenylosuccinate lyase</fullName>
        <shortName evidence="13">ASL</shortName>
        <ecNumber evidence="4 12">4.3.2.2</ecNumber>
    </recommendedName>
    <alternativeName>
        <fullName evidence="10 13">Adenylosuccinase</fullName>
    </alternativeName>
</protein>
<dbReference type="PROSITE" id="PS00163">
    <property type="entry name" value="FUMARATE_LYASES"/>
    <property type="match status" value="1"/>
</dbReference>
<evidence type="ECO:0000256" key="10">
    <source>
        <dbReference type="ARBA" id="ARBA00030717"/>
    </source>
</evidence>
<evidence type="ECO:0000256" key="1">
    <source>
        <dbReference type="ARBA" id="ARBA00004706"/>
    </source>
</evidence>
<evidence type="ECO:0000256" key="9">
    <source>
        <dbReference type="ARBA" id="ARBA00025012"/>
    </source>
</evidence>
<keyword evidence="6 13" id="KW-0658">Purine biosynthesis</keyword>
<evidence type="ECO:0000256" key="11">
    <source>
        <dbReference type="ARBA" id="ARBA00049115"/>
    </source>
</evidence>
<evidence type="ECO:0000313" key="16">
    <source>
        <dbReference type="EMBL" id="MFC5460476.1"/>
    </source>
</evidence>
<dbReference type="NCBIfam" id="TIGR00928">
    <property type="entry name" value="purB"/>
    <property type="match status" value="1"/>
</dbReference>
<dbReference type="Proteomes" id="UP001596050">
    <property type="component" value="Unassembled WGS sequence"/>
</dbReference>
<evidence type="ECO:0000256" key="2">
    <source>
        <dbReference type="ARBA" id="ARBA00004734"/>
    </source>
</evidence>
<reference evidence="17" key="1">
    <citation type="journal article" date="2019" name="Int. J. Syst. Evol. Microbiol.">
        <title>The Global Catalogue of Microorganisms (GCM) 10K type strain sequencing project: providing services to taxonomists for standard genome sequencing and annotation.</title>
        <authorList>
            <consortium name="The Broad Institute Genomics Platform"/>
            <consortium name="The Broad Institute Genome Sequencing Center for Infectious Disease"/>
            <person name="Wu L."/>
            <person name="Ma J."/>
        </authorList>
    </citation>
    <scope>NUCLEOTIDE SEQUENCE [LARGE SCALE GENOMIC DNA]</scope>
    <source>
        <strain evidence="17">KACC 12649</strain>
    </source>
</reference>
<dbReference type="Pfam" id="PF00206">
    <property type="entry name" value="Lyase_1"/>
    <property type="match status" value="1"/>
</dbReference>
<dbReference type="Pfam" id="PF08328">
    <property type="entry name" value="ASL_C"/>
    <property type="match status" value="1"/>
</dbReference>
<evidence type="ECO:0000256" key="5">
    <source>
        <dbReference type="ARBA" id="ARBA00017058"/>
    </source>
</evidence>
<gene>
    <name evidence="16" type="primary">purB</name>
    <name evidence="16" type="ORF">ACFPN5_11730</name>
</gene>
<evidence type="ECO:0000256" key="13">
    <source>
        <dbReference type="RuleBase" id="RU361172"/>
    </source>
</evidence>
<dbReference type="SUPFAM" id="SSF48557">
    <property type="entry name" value="L-aspartase-like"/>
    <property type="match status" value="1"/>
</dbReference>
<dbReference type="InterPro" id="IPR020557">
    <property type="entry name" value="Fumarate_lyase_CS"/>
</dbReference>
<dbReference type="InterPro" id="IPR008948">
    <property type="entry name" value="L-Aspartase-like"/>
</dbReference>
<comment type="catalytic activity">
    <reaction evidence="11">
        <text>N(6)-(1,2-dicarboxyethyl)-AMP = fumarate + AMP</text>
        <dbReference type="Rhea" id="RHEA:16853"/>
        <dbReference type="ChEBI" id="CHEBI:29806"/>
        <dbReference type="ChEBI" id="CHEBI:57567"/>
        <dbReference type="ChEBI" id="CHEBI:456215"/>
        <dbReference type="EC" id="4.3.2.2"/>
    </reaction>
    <physiologicalReaction direction="left-to-right" evidence="11">
        <dbReference type="Rhea" id="RHEA:16854"/>
    </physiologicalReaction>
</comment>
<dbReference type="Gene3D" id="1.10.275.10">
    <property type="entry name" value="Fumarase/aspartase (N-terminal domain)"/>
    <property type="match status" value="1"/>
</dbReference>
<evidence type="ECO:0000259" key="15">
    <source>
        <dbReference type="Pfam" id="PF08328"/>
    </source>
</evidence>
<accession>A0ABW0L6W5</accession>
<evidence type="ECO:0000256" key="7">
    <source>
        <dbReference type="ARBA" id="ARBA00023239"/>
    </source>
</evidence>
<dbReference type="NCBIfam" id="NF006764">
    <property type="entry name" value="PRK09285.1"/>
    <property type="match status" value="1"/>
</dbReference>
<dbReference type="GO" id="GO:0016829">
    <property type="term" value="F:lyase activity"/>
    <property type="evidence" value="ECO:0007669"/>
    <property type="project" value="UniProtKB-KW"/>
</dbReference>
<feature type="domain" description="Adenylosuccinate lyase PurB C-terminal" evidence="15">
    <location>
        <begin position="335"/>
        <end position="449"/>
    </location>
</feature>
<sequence length="459" mass="50512">MTATAPLSSLSALSPLDGRYAAKTDQLRPILSEAGFMHHRVMVEIAWLQALAQAGFAEIKPFSTEASAHLDKIASGFSEGDAARIKEIEAVTNHDVKAVEYWLKEQVKDVPELVAASEFIHFGCTSEDINNTSHGMMLKAARDTVMLPALQGIVAKLTEIAHTNAALPMLSRTHGQTASPTTLGKEFANVVARLQRAVKRIADVEILGKMNGAVGNYNAHLSAYPGFDWPAFSKDVIESRLGLTFNPYTIQIEPHDYMAEMFDAIARANTILLDLNRDIWTYVSLGYFKQKLKAGEIGSSTMPHKVNPIDFENSEGNLGLANAVLRHMAEKLPVSRMQRDLTDSTVLRNIGVGFGYALLAYDSCLRGLNKLEVNAAKLEQDLDANWEVLAEPVQTVMRRYGIENPYEQLKELTRGKGITKEALREFIETLAIPQEAKELLLKMTPANYTGLAAELAKAI</sequence>
<comment type="pathway">
    <text evidence="2 13">Purine metabolism; AMP biosynthesis via de novo pathway; AMP from IMP: step 2/2.</text>
</comment>
<feature type="domain" description="Fumarate lyase N-terminal" evidence="14">
    <location>
        <begin position="18"/>
        <end position="316"/>
    </location>
</feature>
<evidence type="ECO:0000256" key="8">
    <source>
        <dbReference type="ARBA" id="ARBA00024477"/>
    </source>
</evidence>
<dbReference type="Gene3D" id="1.20.200.10">
    <property type="entry name" value="Fumarase/aspartase (Central domain)"/>
    <property type="match status" value="1"/>
</dbReference>
<dbReference type="InterPro" id="IPR024083">
    <property type="entry name" value="Fumarase/histidase_N"/>
</dbReference>
<dbReference type="InterPro" id="IPR013539">
    <property type="entry name" value="PurB_C"/>
</dbReference>
<evidence type="ECO:0000259" key="14">
    <source>
        <dbReference type="Pfam" id="PF00206"/>
    </source>
</evidence>
<comment type="similarity">
    <text evidence="3 13">Belongs to the lyase 1 family. Adenylosuccinate lyase subfamily.</text>
</comment>
<dbReference type="PANTHER" id="PTHR43411">
    <property type="entry name" value="ADENYLOSUCCINATE LYASE"/>
    <property type="match status" value="1"/>
</dbReference>
<proteinExistence type="inferred from homology"/>
<dbReference type="EC" id="4.3.2.2" evidence="4 12"/>
<evidence type="ECO:0000256" key="4">
    <source>
        <dbReference type="ARBA" id="ARBA00012339"/>
    </source>
</evidence>
<dbReference type="InterPro" id="IPR022761">
    <property type="entry name" value="Fumarate_lyase_N"/>
</dbReference>
<dbReference type="InterPro" id="IPR004769">
    <property type="entry name" value="Pur_lyase"/>
</dbReference>
<comment type="caution">
    <text evidence="16">The sequence shown here is derived from an EMBL/GenBank/DDBJ whole genome shotgun (WGS) entry which is preliminary data.</text>
</comment>
<evidence type="ECO:0000256" key="3">
    <source>
        <dbReference type="ARBA" id="ARBA00008273"/>
    </source>
</evidence>
<comment type="catalytic activity">
    <reaction evidence="8">
        <text>(2S)-2-[5-amino-1-(5-phospho-beta-D-ribosyl)imidazole-4-carboxamido]succinate = 5-amino-1-(5-phospho-beta-D-ribosyl)imidazole-4-carboxamide + fumarate</text>
        <dbReference type="Rhea" id="RHEA:23920"/>
        <dbReference type="ChEBI" id="CHEBI:29806"/>
        <dbReference type="ChEBI" id="CHEBI:58443"/>
        <dbReference type="ChEBI" id="CHEBI:58475"/>
        <dbReference type="EC" id="4.3.2.2"/>
    </reaction>
    <physiologicalReaction direction="left-to-right" evidence="8">
        <dbReference type="Rhea" id="RHEA:23921"/>
    </physiologicalReaction>
</comment>
<keyword evidence="7 13" id="KW-0456">Lyase</keyword>
<dbReference type="PRINTS" id="PR00149">
    <property type="entry name" value="FUMRATELYASE"/>
</dbReference>
<evidence type="ECO:0000313" key="17">
    <source>
        <dbReference type="Proteomes" id="UP001596050"/>
    </source>
</evidence>
<dbReference type="InterPro" id="IPR047136">
    <property type="entry name" value="PurB_bact"/>
</dbReference>
<comment type="function">
    <text evidence="9">Catalyzes two reactions in de novo purine nucleotide biosynthesis. Catalyzes the breakdown of 5-aminoimidazole- (N-succinylocarboxamide) ribotide (SAICAR or 2-[5-amino-1-(5-phospho-beta-D-ribosyl)imidazole-4-carboxamido]succinate) to 5-aminoimidazole-4-carboxamide ribotide (AICAR or 5-amino-1-(5-phospho-beta-D-ribosyl)imidazole-4-carboxamide) and fumarate, and of adenylosuccinate (ADS or N(6)-(1,2-dicarboxyethyl)-AMP) to adenosine monophosphate (AMP) and fumarate.</text>
</comment>
<name>A0ABW0L6W5_9BURK</name>
<dbReference type="RefSeq" id="WP_379783382.1">
    <property type="nucleotide sequence ID" value="NZ_JBHSMU010000011.1"/>
</dbReference>
<dbReference type="InterPro" id="IPR000362">
    <property type="entry name" value="Fumarate_lyase_fam"/>
</dbReference>
<evidence type="ECO:0000256" key="6">
    <source>
        <dbReference type="ARBA" id="ARBA00022755"/>
    </source>
</evidence>
<dbReference type="PANTHER" id="PTHR43411:SF1">
    <property type="entry name" value="ADENYLOSUCCINATE LYASE"/>
    <property type="match status" value="1"/>
</dbReference>
<organism evidence="16 17">
    <name type="scientific">Massilia niabensis</name>
    <dbReference type="NCBI Taxonomy" id="544910"/>
    <lineage>
        <taxon>Bacteria</taxon>
        <taxon>Pseudomonadati</taxon>
        <taxon>Pseudomonadota</taxon>
        <taxon>Betaproteobacteria</taxon>
        <taxon>Burkholderiales</taxon>
        <taxon>Oxalobacteraceae</taxon>
        <taxon>Telluria group</taxon>
        <taxon>Massilia</taxon>
    </lineage>
</organism>
<evidence type="ECO:0000256" key="12">
    <source>
        <dbReference type="NCBIfam" id="TIGR00928"/>
    </source>
</evidence>
<comment type="pathway">
    <text evidence="1 13">Purine metabolism; IMP biosynthesis via de novo pathway; 5-amino-1-(5-phospho-D-ribosyl)imidazole-4-carboxamide from 5-amino-1-(5-phospho-D-ribosyl)imidazole-4-carboxylate: step 2/2.</text>
</comment>